<dbReference type="Proteomes" id="UP000655225">
    <property type="component" value="Unassembled WGS sequence"/>
</dbReference>
<dbReference type="PANTHER" id="PTHR48007">
    <property type="entry name" value="LEUCINE-RICH REPEAT RECEPTOR-LIKE PROTEIN KINASE PXC1"/>
    <property type="match status" value="1"/>
</dbReference>
<keyword evidence="4 11" id="KW-0732">Signal</keyword>
<dbReference type="InterPro" id="IPR046959">
    <property type="entry name" value="PRK1-6/SRF4-like"/>
</dbReference>
<dbReference type="Gene3D" id="1.10.510.10">
    <property type="entry name" value="Transferase(Phosphotransferase) domain 1"/>
    <property type="match status" value="1"/>
</dbReference>
<evidence type="ECO:0000256" key="3">
    <source>
        <dbReference type="ARBA" id="ARBA00022692"/>
    </source>
</evidence>
<sequence>MALLHLLFFLFFLLIPPTLTTPDSEALLQLKKSFANAKALDSWVPGSSPCTGKIPWVGVVCFNGIITGLHLGQMGISGKIDIDALHEIPGIRTLSFVNNSFSGPIPEFNRIGALKAIYLSGNLFSGEIPSDFFLKMGSLKKLWLSGNRFTGEIPGSLAKLPRLIELHLENNRFSGSIPPIGQSTLKSLDMSNNKLEGEIPKSLSKFNTSSFAGNAGLCGGQSGTSCDQVVKDQPLMESDSHSKTESRKVAIAAVTLVVVILLLVVAAIVVMKRREEEFDVLGRENFNGAVEVHVSGVSLKGMESSRKRSDSNRKGSHNRKGTGVGDLVVVNEEKGVFGLPDLMKAAAEVLGNGGLGSAYKAVMSGGVAVVVKRMREMNMMGREGFDAEIRRLGKLRHPNILTPLAYHYRKEEKLLVSEFIPKGSLLYLLHGDRGSSHAELDWAARLKIVQGIARGMDYLHAELASSDLPHGNLKSGNVLLGSNYEPLLVDYGFSPLVTPIQATQTMFAYKSPEYAQFQRVSPKCDVYCLGIIILEILTGKFPSQYLNNGNGGTDVVQWVLSAISDKRESELFDPEIADFTNSLGEMERLLYIGAACTDSNPEKQLDMREATRRIEEIQVVVGHGHGYGHAEVSALSQSHASNVRDGYGEHSGRGLGQESFRSTSRRRDDDAFAFAIS</sequence>
<dbReference type="AlphaFoldDB" id="A0A834Z832"/>
<proteinExistence type="predicted"/>
<feature type="region of interest" description="Disordered" evidence="9">
    <location>
        <begin position="638"/>
        <end position="664"/>
    </location>
</feature>
<dbReference type="OrthoDB" id="418615at2759"/>
<dbReference type="Pfam" id="PF00560">
    <property type="entry name" value="LRR_1"/>
    <property type="match status" value="1"/>
</dbReference>
<evidence type="ECO:0000256" key="11">
    <source>
        <dbReference type="SAM" id="SignalP"/>
    </source>
</evidence>
<keyword evidence="14" id="KW-1185">Reference proteome</keyword>
<dbReference type="SUPFAM" id="SSF56112">
    <property type="entry name" value="Protein kinase-like (PK-like)"/>
    <property type="match status" value="1"/>
</dbReference>
<dbReference type="FunFam" id="3.80.10.10:FF:000041">
    <property type="entry name" value="LRR receptor-like serine/threonine-protein kinase ERECTA"/>
    <property type="match status" value="1"/>
</dbReference>
<dbReference type="InterPro" id="IPR000719">
    <property type="entry name" value="Prot_kinase_dom"/>
</dbReference>
<keyword evidence="2" id="KW-0433">Leucine-rich repeat</keyword>
<evidence type="ECO:0000256" key="6">
    <source>
        <dbReference type="ARBA" id="ARBA00022989"/>
    </source>
</evidence>
<evidence type="ECO:0000256" key="7">
    <source>
        <dbReference type="ARBA" id="ARBA00023136"/>
    </source>
</evidence>
<keyword evidence="6 10" id="KW-1133">Transmembrane helix</keyword>
<evidence type="ECO:0000256" key="5">
    <source>
        <dbReference type="ARBA" id="ARBA00022737"/>
    </source>
</evidence>
<feature type="chain" id="PRO_5032683590" description="Protein kinase domain-containing protein" evidence="11">
    <location>
        <begin position="21"/>
        <end position="677"/>
    </location>
</feature>
<keyword evidence="3 10" id="KW-0812">Transmembrane</keyword>
<feature type="compositionally biased region" description="Basic and acidic residues" evidence="9">
    <location>
        <begin position="303"/>
        <end position="313"/>
    </location>
</feature>
<dbReference type="InterPro" id="IPR011009">
    <property type="entry name" value="Kinase-like_dom_sf"/>
</dbReference>
<dbReference type="OMA" id="YFQRMRS"/>
<evidence type="ECO:0000256" key="2">
    <source>
        <dbReference type="ARBA" id="ARBA00022614"/>
    </source>
</evidence>
<dbReference type="GO" id="GO:0005524">
    <property type="term" value="F:ATP binding"/>
    <property type="evidence" value="ECO:0007669"/>
    <property type="project" value="InterPro"/>
</dbReference>
<protein>
    <recommendedName>
        <fullName evidence="12">Protein kinase domain-containing protein</fullName>
    </recommendedName>
</protein>
<evidence type="ECO:0000256" key="8">
    <source>
        <dbReference type="ARBA" id="ARBA00023180"/>
    </source>
</evidence>
<keyword evidence="8" id="KW-0325">Glycoprotein</keyword>
<dbReference type="Gene3D" id="3.80.10.10">
    <property type="entry name" value="Ribonuclease Inhibitor"/>
    <property type="match status" value="1"/>
</dbReference>
<dbReference type="GO" id="GO:0016020">
    <property type="term" value="C:membrane"/>
    <property type="evidence" value="ECO:0007669"/>
    <property type="project" value="UniProtKB-SubCell"/>
</dbReference>
<dbReference type="InterPro" id="IPR013210">
    <property type="entry name" value="LRR_N_plant-typ"/>
</dbReference>
<feature type="signal peptide" evidence="11">
    <location>
        <begin position="1"/>
        <end position="20"/>
    </location>
</feature>
<keyword evidence="7 10" id="KW-0472">Membrane</keyword>
<comment type="caution">
    <text evidence="13">The sequence shown here is derived from an EMBL/GenBank/DDBJ whole genome shotgun (WGS) entry which is preliminary data.</text>
</comment>
<feature type="transmembrane region" description="Helical" evidence="10">
    <location>
        <begin position="249"/>
        <end position="271"/>
    </location>
</feature>
<organism evidence="13 14">
    <name type="scientific">Tetracentron sinense</name>
    <name type="common">Spur-leaf</name>
    <dbReference type="NCBI Taxonomy" id="13715"/>
    <lineage>
        <taxon>Eukaryota</taxon>
        <taxon>Viridiplantae</taxon>
        <taxon>Streptophyta</taxon>
        <taxon>Embryophyta</taxon>
        <taxon>Tracheophyta</taxon>
        <taxon>Spermatophyta</taxon>
        <taxon>Magnoliopsida</taxon>
        <taxon>Trochodendrales</taxon>
        <taxon>Trochodendraceae</taxon>
        <taxon>Tetracentron</taxon>
    </lineage>
</organism>
<dbReference type="PANTHER" id="PTHR48007:SF38">
    <property type="entry name" value="LEUCINE-RICH REPEAT PROTEIN KINASE FAMILY PROTEIN"/>
    <property type="match status" value="1"/>
</dbReference>
<keyword evidence="5" id="KW-0677">Repeat</keyword>
<dbReference type="InterPro" id="IPR001611">
    <property type="entry name" value="Leu-rich_rpt"/>
</dbReference>
<dbReference type="GO" id="GO:0004672">
    <property type="term" value="F:protein kinase activity"/>
    <property type="evidence" value="ECO:0007669"/>
    <property type="project" value="InterPro"/>
</dbReference>
<name>A0A834Z832_TETSI</name>
<dbReference type="Pfam" id="PF00069">
    <property type="entry name" value="Pkinase"/>
    <property type="match status" value="1"/>
</dbReference>
<dbReference type="Pfam" id="PF08263">
    <property type="entry name" value="LRRNT_2"/>
    <property type="match status" value="1"/>
</dbReference>
<evidence type="ECO:0000256" key="1">
    <source>
        <dbReference type="ARBA" id="ARBA00004370"/>
    </source>
</evidence>
<dbReference type="PROSITE" id="PS50011">
    <property type="entry name" value="PROTEIN_KINASE_DOM"/>
    <property type="match status" value="1"/>
</dbReference>
<evidence type="ECO:0000313" key="13">
    <source>
        <dbReference type="EMBL" id="KAF8401115.1"/>
    </source>
</evidence>
<dbReference type="SUPFAM" id="SSF52058">
    <property type="entry name" value="L domain-like"/>
    <property type="match status" value="1"/>
</dbReference>
<feature type="region of interest" description="Disordered" evidence="9">
    <location>
        <begin position="301"/>
        <end position="323"/>
    </location>
</feature>
<dbReference type="InterPro" id="IPR032675">
    <property type="entry name" value="LRR_dom_sf"/>
</dbReference>
<evidence type="ECO:0000313" key="14">
    <source>
        <dbReference type="Proteomes" id="UP000655225"/>
    </source>
</evidence>
<evidence type="ECO:0000256" key="4">
    <source>
        <dbReference type="ARBA" id="ARBA00022729"/>
    </source>
</evidence>
<gene>
    <name evidence="13" type="ORF">HHK36_014419</name>
</gene>
<accession>A0A834Z832</accession>
<reference evidence="13 14" key="1">
    <citation type="submission" date="2020-04" db="EMBL/GenBank/DDBJ databases">
        <title>Plant Genome Project.</title>
        <authorList>
            <person name="Zhang R.-G."/>
        </authorList>
    </citation>
    <scope>NUCLEOTIDE SEQUENCE [LARGE SCALE GENOMIC DNA]</scope>
    <source>
        <strain evidence="13">YNK0</strain>
        <tissue evidence="13">Leaf</tissue>
    </source>
</reference>
<comment type="subcellular location">
    <subcellularLocation>
        <location evidence="1">Membrane</location>
    </subcellularLocation>
</comment>
<evidence type="ECO:0000256" key="9">
    <source>
        <dbReference type="SAM" id="MobiDB-lite"/>
    </source>
</evidence>
<dbReference type="Pfam" id="PF13855">
    <property type="entry name" value="LRR_8"/>
    <property type="match status" value="1"/>
</dbReference>
<feature type="domain" description="Protein kinase" evidence="12">
    <location>
        <begin position="344"/>
        <end position="621"/>
    </location>
</feature>
<evidence type="ECO:0000259" key="12">
    <source>
        <dbReference type="PROSITE" id="PS50011"/>
    </source>
</evidence>
<dbReference type="EMBL" id="JABCRI010000009">
    <property type="protein sequence ID" value="KAF8401115.1"/>
    <property type="molecule type" value="Genomic_DNA"/>
</dbReference>
<dbReference type="Gene3D" id="3.30.200.20">
    <property type="entry name" value="Phosphorylase Kinase, domain 1"/>
    <property type="match status" value="1"/>
</dbReference>
<dbReference type="CDD" id="cd14066">
    <property type="entry name" value="STKc_IRAK"/>
    <property type="match status" value="1"/>
</dbReference>
<evidence type="ECO:0000256" key="10">
    <source>
        <dbReference type="SAM" id="Phobius"/>
    </source>
</evidence>